<dbReference type="Proteomes" id="UP000799423">
    <property type="component" value="Unassembled WGS sequence"/>
</dbReference>
<dbReference type="OrthoDB" id="10654402at2759"/>
<organism evidence="2 3">
    <name type="scientific">Plenodomus tracheiphilus IPT5</name>
    <dbReference type="NCBI Taxonomy" id="1408161"/>
    <lineage>
        <taxon>Eukaryota</taxon>
        <taxon>Fungi</taxon>
        <taxon>Dikarya</taxon>
        <taxon>Ascomycota</taxon>
        <taxon>Pezizomycotina</taxon>
        <taxon>Dothideomycetes</taxon>
        <taxon>Pleosporomycetidae</taxon>
        <taxon>Pleosporales</taxon>
        <taxon>Pleosporineae</taxon>
        <taxon>Leptosphaeriaceae</taxon>
        <taxon>Plenodomus</taxon>
    </lineage>
</organism>
<keyword evidence="3" id="KW-1185">Reference proteome</keyword>
<name>A0A6A7BG79_9PLEO</name>
<proteinExistence type="predicted"/>
<accession>A0A6A7BG79</accession>
<evidence type="ECO:0000256" key="1">
    <source>
        <dbReference type="SAM" id="MobiDB-lite"/>
    </source>
</evidence>
<dbReference type="EMBL" id="MU006295">
    <property type="protein sequence ID" value="KAF2853379.1"/>
    <property type="molecule type" value="Genomic_DNA"/>
</dbReference>
<feature type="region of interest" description="Disordered" evidence="1">
    <location>
        <begin position="290"/>
        <end position="318"/>
    </location>
</feature>
<protein>
    <submittedName>
        <fullName evidence="2">Uncharacterized protein</fullName>
    </submittedName>
</protein>
<dbReference type="AlphaFoldDB" id="A0A6A7BG79"/>
<evidence type="ECO:0000313" key="3">
    <source>
        <dbReference type="Proteomes" id="UP000799423"/>
    </source>
</evidence>
<feature type="region of interest" description="Disordered" evidence="1">
    <location>
        <begin position="396"/>
        <end position="426"/>
    </location>
</feature>
<evidence type="ECO:0000313" key="2">
    <source>
        <dbReference type="EMBL" id="KAF2853379.1"/>
    </source>
</evidence>
<feature type="compositionally biased region" description="Low complexity" evidence="1">
    <location>
        <begin position="304"/>
        <end position="318"/>
    </location>
</feature>
<feature type="compositionally biased region" description="Low complexity" evidence="1">
    <location>
        <begin position="409"/>
        <end position="426"/>
    </location>
</feature>
<reference evidence="2" key="1">
    <citation type="submission" date="2020-01" db="EMBL/GenBank/DDBJ databases">
        <authorList>
            <consortium name="DOE Joint Genome Institute"/>
            <person name="Haridas S."/>
            <person name="Albert R."/>
            <person name="Binder M."/>
            <person name="Bloem J."/>
            <person name="Labutti K."/>
            <person name="Salamov A."/>
            <person name="Andreopoulos B."/>
            <person name="Baker S.E."/>
            <person name="Barry K."/>
            <person name="Bills G."/>
            <person name="Bluhm B.H."/>
            <person name="Cannon C."/>
            <person name="Castanera R."/>
            <person name="Culley D.E."/>
            <person name="Daum C."/>
            <person name="Ezra D."/>
            <person name="Gonzalez J.B."/>
            <person name="Henrissat B."/>
            <person name="Kuo A."/>
            <person name="Liang C."/>
            <person name="Lipzen A."/>
            <person name="Lutzoni F."/>
            <person name="Magnuson J."/>
            <person name="Mondo S."/>
            <person name="Nolan M."/>
            <person name="Ohm R."/>
            <person name="Pangilinan J."/>
            <person name="Park H.-J."/>
            <person name="Ramirez L."/>
            <person name="Alfaro M."/>
            <person name="Sun H."/>
            <person name="Tritt A."/>
            <person name="Yoshinaga Y."/>
            <person name="Zwiers L.-H."/>
            <person name="Turgeon B.G."/>
            <person name="Goodwin S.B."/>
            <person name="Spatafora J.W."/>
            <person name="Crous P.W."/>
            <person name="Grigoriev I.V."/>
        </authorList>
    </citation>
    <scope>NUCLEOTIDE SEQUENCE</scope>
    <source>
        <strain evidence="2">IPT5</strain>
    </source>
</reference>
<sequence>MHYFEGYCEQRPGAGNCRHETVVGASSLDTKWNLYRAHLSWNIVKRLALGRQLLPEHDARRGARTTLPGECCRRRSTAHIAHGCADMNPFASRDRAMQLWASPRRKATVQPVGAQTSIWRHSICRAALSLDFHSTTSVMEASGDAYDQAAAHRGVDGGDGRNVESLQCPPHSLEISTQHTRSAYCISRRALDRGRCVDQGAMCQCRAIAGGTRMGALRNKNVCWGNGTGLQPAAGLQLAWRPATWALLQPGEGSTSVGQPAIVRRGPWLSGGGAQSSQCTVVGHVTAGQRGRGPFQPWKGGGVAADPAQPEAEAEAPVVPPGRAGWLLAARWRAGGGRAEACSACTVPPSRPVCGRRYIEQPPAPAASPCHACAYAYAYAYAYAHAHAHAHAPRCTSAPVLSQAPRRPPANQRRPAPTPPSLATSA</sequence>
<gene>
    <name evidence="2" type="ORF">T440DRAFT_476649</name>
</gene>